<sequence length="101" mass="11604">MRLIVTRTGGFAGLRSEWDIDIEEQPDSTEWEILIDTLPWDDAAALPPEPDRFIYQIRCAPREVTLAERQVTGPWRELVDRVRQAGEPSSRRRSDGADPTR</sequence>
<feature type="region of interest" description="Disordered" evidence="1">
    <location>
        <begin position="79"/>
        <end position="101"/>
    </location>
</feature>
<reference evidence="3 4" key="1">
    <citation type="submission" date="2019-01" db="EMBL/GenBank/DDBJ databases">
        <title>Agromyces.</title>
        <authorList>
            <person name="Li J."/>
        </authorList>
    </citation>
    <scope>NUCLEOTIDE SEQUENCE [LARGE SCALE GENOMIC DNA]</scope>
    <source>
        <strain evidence="3 4">DSM 23870</strain>
    </source>
</reference>
<protein>
    <submittedName>
        <fullName evidence="3">Uncharacterized protein</fullName>
    </submittedName>
</protein>
<name>A0A4Q2M855_9MICO</name>
<evidence type="ECO:0000313" key="4">
    <source>
        <dbReference type="Proteomes" id="UP000292686"/>
    </source>
</evidence>
<evidence type="ECO:0000256" key="1">
    <source>
        <dbReference type="SAM" id="MobiDB-lite"/>
    </source>
</evidence>
<dbReference type="Pfam" id="PF20242">
    <property type="entry name" value="Emfourin"/>
    <property type="match status" value="1"/>
</dbReference>
<dbReference type="Proteomes" id="UP000292686">
    <property type="component" value="Unassembled WGS sequence"/>
</dbReference>
<dbReference type="EMBL" id="JACCBI010000001">
    <property type="protein sequence ID" value="NYD65810.1"/>
    <property type="molecule type" value="Genomic_DNA"/>
</dbReference>
<evidence type="ECO:0000313" key="3">
    <source>
        <dbReference type="EMBL" id="RXZ86161.1"/>
    </source>
</evidence>
<accession>A0A4Q2M855</accession>
<reference evidence="2 5" key="2">
    <citation type="submission" date="2020-07" db="EMBL/GenBank/DDBJ databases">
        <title>Sequencing the genomes of 1000 actinobacteria strains.</title>
        <authorList>
            <person name="Klenk H.-P."/>
        </authorList>
    </citation>
    <scope>NUCLEOTIDE SEQUENCE [LARGE SCALE GENOMIC DNA]</scope>
    <source>
        <strain evidence="2 5">DSM 23870</strain>
    </source>
</reference>
<evidence type="ECO:0000313" key="2">
    <source>
        <dbReference type="EMBL" id="NYD65810.1"/>
    </source>
</evidence>
<dbReference type="AlphaFoldDB" id="A0A4Q2M855"/>
<dbReference type="OrthoDB" id="4947318at2"/>
<organism evidence="3 4">
    <name type="scientific">Agromyces atrinae</name>
    <dbReference type="NCBI Taxonomy" id="592376"/>
    <lineage>
        <taxon>Bacteria</taxon>
        <taxon>Bacillati</taxon>
        <taxon>Actinomycetota</taxon>
        <taxon>Actinomycetes</taxon>
        <taxon>Micrococcales</taxon>
        <taxon>Microbacteriaceae</taxon>
        <taxon>Agromyces</taxon>
    </lineage>
</organism>
<dbReference type="EMBL" id="SDPM01000005">
    <property type="protein sequence ID" value="RXZ86161.1"/>
    <property type="molecule type" value="Genomic_DNA"/>
</dbReference>
<comment type="caution">
    <text evidence="3">The sequence shown here is derived from an EMBL/GenBank/DDBJ whole genome shotgun (WGS) entry which is preliminary data.</text>
</comment>
<dbReference type="Proteomes" id="UP000581087">
    <property type="component" value="Unassembled WGS sequence"/>
</dbReference>
<gene>
    <name evidence="2" type="ORF">BJ972_000329</name>
    <name evidence="3" type="ORF">ESP50_10315</name>
</gene>
<proteinExistence type="predicted"/>
<dbReference type="InterPro" id="IPR049457">
    <property type="entry name" value="Emfourin"/>
</dbReference>
<dbReference type="RefSeq" id="WP_129174832.1">
    <property type="nucleotide sequence ID" value="NZ_JACCBI010000001.1"/>
</dbReference>
<keyword evidence="4" id="KW-1185">Reference proteome</keyword>
<evidence type="ECO:0000313" key="5">
    <source>
        <dbReference type="Proteomes" id="UP000581087"/>
    </source>
</evidence>